<sequence length="110" mass="12993">MDCVFCKIIRNEIPSEKVYEDEDFIVIKDIKPVAPIHLLIIYKKHVEKIHELSEDDQRRFWKIFYIIKELSDKLGFKEYRIVQNNGKNAGQEVPHIHFHVISGRKFGGIG</sequence>
<protein>
    <submittedName>
        <fullName evidence="3">HIT-like protein</fullName>
    </submittedName>
</protein>
<dbReference type="InterPro" id="IPR001310">
    <property type="entry name" value="Histidine_triad_HIT"/>
</dbReference>
<gene>
    <name evidence="3" type="ORF">XJ44_02630</name>
</gene>
<dbReference type="Proteomes" id="UP000242616">
    <property type="component" value="Unassembled WGS sequence"/>
</dbReference>
<comment type="caution">
    <text evidence="3">The sequence shown here is derived from an EMBL/GenBank/DDBJ whole genome shotgun (WGS) entry which is preliminary data.</text>
</comment>
<evidence type="ECO:0000256" key="1">
    <source>
        <dbReference type="PROSITE-ProRule" id="PRU00464"/>
    </source>
</evidence>
<dbReference type="InterPro" id="IPR019808">
    <property type="entry name" value="Histidine_triad_CS"/>
</dbReference>
<proteinExistence type="predicted"/>
<dbReference type="CDD" id="cd01276">
    <property type="entry name" value="PKCI_related"/>
    <property type="match status" value="1"/>
</dbReference>
<feature type="short sequence motif" description="Histidine triad motif" evidence="1">
    <location>
        <begin position="95"/>
        <end position="99"/>
    </location>
</feature>
<dbReference type="SUPFAM" id="SSF54197">
    <property type="entry name" value="HIT-like"/>
    <property type="match status" value="1"/>
</dbReference>
<dbReference type="Pfam" id="PF01230">
    <property type="entry name" value="HIT"/>
    <property type="match status" value="1"/>
</dbReference>
<dbReference type="InterPro" id="IPR011146">
    <property type="entry name" value="HIT-like"/>
</dbReference>
<dbReference type="PROSITE" id="PS00892">
    <property type="entry name" value="HIT_1"/>
    <property type="match status" value="1"/>
</dbReference>
<dbReference type="PANTHER" id="PTHR23089">
    <property type="entry name" value="HISTIDINE TRIAD HIT PROTEIN"/>
    <property type="match status" value="1"/>
</dbReference>
<dbReference type="Gene3D" id="3.30.428.10">
    <property type="entry name" value="HIT-like"/>
    <property type="match status" value="1"/>
</dbReference>
<name>A0ABX3III0_9BACT</name>
<dbReference type="PRINTS" id="PR00332">
    <property type="entry name" value="HISTRIAD"/>
</dbReference>
<organism evidence="3 4">
    <name type="scientific">Thermosipho affectus</name>
    <dbReference type="NCBI Taxonomy" id="660294"/>
    <lineage>
        <taxon>Bacteria</taxon>
        <taxon>Thermotogati</taxon>
        <taxon>Thermotogota</taxon>
        <taxon>Thermotogae</taxon>
        <taxon>Thermotogales</taxon>
        <taxon>Fervidobacteriaceae</taxon>
        <taxon>Thermosipho</taxon>
    </lineage>
</organism>
<evidence type="ECO:0000259" key="2">
    <source>
        <dbReference type="PROSITE" id="PS51084"/>
    </source>
</evidence>
<dbReference type="InterPro" id="IPR036265">
    <property type="entry name" value="HIT-like_sf"/>
</dbReference>
<evidence type="ECO:0000313" key="3">
    <source>
        <dbReference type="EMBL" id="ONN27646.1"/>
    </source>
</evidence>
<dbReference type="EMBL" id="LBFC01000007">
    <property type="protein sequence ID" value="ONN27646.1"/>
    <property type="molecule type" value="Genomic_DNA"/>
</dbReference>
<feature type="domain" description="HIT" evidence="2">
    <location>
        <begin position="4"/>
        <end position="110"/>
    </location>
</feature>
<dbReference type="PROSITE" id="PS51084">
    <property type="entry name" value="HIT_2"/>
    <property type="match status" value="1"/>
</dbReference>
<dbReference type="RefSeq" id="WP_075665515.1">
    <property type="nucleotide sequence ID" value="NZ_LBFC01000007.1"/>
</dbReference>
<keyword evidence="4" id="KW-1185">Reference proteome</keyword>
<evidence type="ECO:0000313" key="4">
    <source>
        <dbReference type="Proteomes" id="UP000242616"/>
    </source>
</evidence>
<reference evidence="3 4" key="1">
    <citation type="submission" date="2015-06" db="EMBL/GenBank/DDBJ databases">
        <title>Genome sequencing of Thermotogales isolates from hydrothermal vents.</title>
        <authorList>
            <person name="Haverkamp T.H."/>
            <person name="Kublanov I.V."/>
            <person name="Nesbo C.L."/>
        </authorList>
    </citation>
    <scope>NUCLEOTIDE SEQUENCE [LARGE SCALE GENOMIC DNA]</scope>
    <source>
        <strain evidence="4">ik275mar</strain>
    </source>
</reference>
<accession>A0ABX3III0</accession>